<protein>
    <recommendedName>
        <fullName evidence="5">Lipoprotein</fullName>
    </recommendedName>
</protein>
<dbReference type="EMBL" id="JBBKZU010000003">
    <property type="protein sequence ID" value="MEJ8810960.1"/>
    <property type="molecule type" value="Genomic_DNA"/>
</dbReference>
<keyword evidence="1" id="KW-0472">Membrane</keyword>
<organism evidence="3 4">
    <name type="scientific">Variovorax ureilyticus</name>
    <dbReference type="NCBI Taxonomy" id="1836198"/>
    <lineage>
        <taxon>Bacteria</taxon>
        <taxon>Pseudomonadati</taxon>
        <taxon>Pseudomonadota</taxon>
        <taxon>Betaproteobacteria</taxon>
        <taxon>Burkholderiales</taxon>
        <taxon>Comamonadaceae</taxon>
        <taxon>Variovorax</taxon>
    </lineage>
</organism>
<feature type="signal peptide" evidence="2">
    <location>
        <begin position="1"/>
        <end position="23"/>
    </location>
</feature>
<dbReference type="Proteomes" id="UP001365846">
    <property type="component" value="Unassembled WGS sequence"/>
</dbReference>
<feature type="chain" id="PRO_5046552667" description="Lipoprotein" evidence="2">
    <location>
        <begin position="24"/>
        <end position="227"/>
    </location>
</feature>
<comment type="caution">
    <text evidence="3">The sequence shown here is derived from an EMBL/GenBank/DDBJ whole genome shotgun (WGS) entry which is preliminary data.</text>
</comment>
<evidence type="ECO:0000256" key="1">
    <source>
        <dbReference type="SAM" id="Phobius"/>
    </source>
</evidence>
<gene>
    <name evidence="3" type="ORF">WKW77_07750</name>
</gene>
<evidence type="ECO:0000313" key="4">
    <source>
        <dbReference type="Proteomes" id="UP001365846"/>
    </source>
</evidence>
<keyword evidence="2" id="KW-0732">Signal</keyword>
<accession>A0ABU8VBC8</accession>
<sequence length="227" mass="23581">MNVTAIRMPVKNLLSAICAVVLACGCTTQPSTVPGQGSGAAYAPMVDMEGVQPDAFARDVEACRTLASNMRMQRTRTYGSDVSDVIVIGVAMVFPVAVAGAALVGGIATAVYDEAYPGGGPAEPKMQQTALVDCMARKGYRNTDPNVTVTYVAAVQIGPPLPSRKTGLDTYVAEKFAKATNCSAAPRAVLEEKGPGFERYSVQCTGGQTLALRCEFGNCSKIATGGN</sequence>
<reference evidence="3 4" key="1">
    <citation type="submission" date="2024-03" db="EMBL/GenBank/DDBJ databases">
        <title>Novel species of the genus Variovorax.</title>
        <authorList>
            <person name="Liu Q."/>
            <person name="Xin Y.-H."/>
        </authorList>
    </citation>
    <scope>NUCLEOTIDE SEQUENCE [LARGE SCALE GENOMIC DNA]</scope>
    <source>
        <strain evidence="3 4">KACC 18899</strain>
    </source>
</reference>
<evidence type="ECO:0000256" key="2">
    <source>
        <dbReference type="SAM" id="SignalP"/>
    </source>
</evidence>
<keyword evidence="4" id="KW-1185">Reference proteome</keyword>
<name>A0ABU8VBC8_9BURK</name>
<dbReference type="PROSITE" id="PS51257">
    <property type="entry name" value="PROKAR_LIPOPROTEIN"/>
    <property type="match status" value="1"/>
</dbReference>
<keyword evidence="1" id="KW-1133">Transmembrane helix</keyword>
<evidence type="ECO:0000313" key="3">
    <source>
        <dbReference type="EMBL" id="MEJ8810960.1"/>
    </source>
</evidence>
<proteinExistence type="predicted"/>
<keyword evidence="1" id="KW-0812">Transmembrane</keyword>
<dbReference type="RefSeq" id="WP_340356279.1">
    <property type="nucleotide sequence ID" value="NZ_JBBKZU010000003.1"/>
</dbReference>
<evidence type="ECO:0008006" key="5">
    <source>
        <dbReference type="Google" id="ProtNLM"/>
    </source>
</evidence>
<feature type="transmembrane region" description="Helical" evidence="1">
    <location>
        <begin position="85"/>
        <end position="112"/>
    </location>
</feature>